<evidence type="ECO:0000256" key="5">
    <source>
        <dbReference type="SAM" id="MobiDB-lite"/>
    </source>
</evidence>
<dbReference type="Pfam" id="PF13408">
    <property type="entry name" value="Zn_ribbon_recom"/>
    <property type="match status" value="1"/>
</dbReference>
<evidence type="ECO:0000256" key="2">
    <source>
        <dbReference type="ARBA" id="ARBA00023125"/>
    </source>
</evidence>
<dbReference type="PANTHER" id="PTHR30461:SF23">
    <property type="entry name" value="DNA RECOMBINASE-RELATED"/>
    <property type="match status" value="1"/>
</dbReference>
<keyword evidence="3" id="KW-0233">DNA recombination</keyword>
<dbReference type="CDD" id="cd00338">
    <property type="entry name" value="Ser_Recombinase"/>
    <property type="match status" value="1"/>
</dbReference>
<feature type="active site" description="O-(5'-phospho-DNA)-serine intermediate" evidence="4">
    <location>
        <position position="42"/>
    </location>
</feature>
<dbReference type="InterPro" id="IPR006119">
    <property type="entry name" value="Resolv_N"/>
</dbReference>
<dbReference type="PANTHER" id="PTHR30461">
    <property type="entry name" value="DNA-INVERTASE FROM LAMBDOID PROPHAGE"/>
    <property type="match status" value="1"/>
</dbReference>
<evidence type="ECO:0000256" key="4">
    <source>
        <dbReference type="PROSITE-ProRule" id="PRU10137"/>
    </source>
</evidence>
<dbReference type="InterPro" id="IPR006118">
    <property type="entry name" value="Recombinase_CS"/>
</dbReference>
<dbReference type="InterPro" id="IPR036162">
    <property type="entry name" value="Resolvase-like_N_sf"/>
</dbReference>
<feature type="domain" description="Resolvase/invertase-type recombinase catalytic" evidence="6">
    <location>
        <begin position="34"/>
        <end position="188"/>
    </location>
</feature>
<evidence type="ECO:0000256" key="1">
    <source>
        <dbReference type="ARBA" id="ARBA00022908"/>
    </source>
</evidence>
<dbReference type="SMART" id="SM00857">
    <property type="entry name" value="Resolvase"/>
    <property type="match status" value="1"/>
</dbReference>
<evidence type="ECO:0000259" key="7">
    <source>
        <dbReference type="PROSITE" id="PS51737"/>
    </source>
</evidence>
<dbReference type="PROSITE" id="PS51736">
    <property type="entry name" value="RECOMBINASES_3"/>
    <property type="match status" value="1"/>
</dbReference>
<keyword evidence="2" id="KW-0238">DNA-binding</keyword>
<dbReference type="Gene3D" id="3.40.50.1390">
    <property type="entry name" value="Resolvase, N-terminal catalytic domain"/>
    <property type="match status" value="1"/>
</dbReference>
<dbReference type="InterPro" id="IPR038109">
    <property type="entry name" value="DNA_bind_recomb_sf"/>
</dbReference>
<name>A0ABN2SEN7_9PSEU</name>
<protein>
    <submittedName>
        <fullName evidence="8">Recombinase family protein</fullName>
    </submittedName>
</protein>
<dbReference type="InterPro" id="IPR025827">
    <property type="entry name" value="Zn_ribbon_recom_dom"/>
</dbReference>
<dbReference type="PROSITE" id="PS51737">
    <property type="entry name" value="RECOMBINASE_DNA_BIND"/>
    <property type="match status" value="1"/>
</dbReference>
<dbReference type="Pfam" id="PF00239">
    <property type="entry name" value="Resolvase"/>
    <property type="match status" value="1"/>
</dbReference>
<evidence type="ECO:0000259" key="6">
    <source>
        <dbReference type="PROSITE" id="PS51736"/>
    </source>
</evidence>
<comment type="caution">
    <text evidence="8">The sequence shown here is derived from an EMBL/GenBank/DDBJ whole genome shotgun (WGS) entry which is preliminary data.</text>
</comment>
<sequence length="616" mass="68701">MESHELLNALDLLARLSKNPLKKRAPLDPDTLKLGVEYLRVSSKKQLKGRGAEGNSIPTQRKTNSQCAEKHGIKLVKSFTEPGQSGLTIQDRPEFQELIKWLIAHPEVKYVIVYTMSRAMRNVPEESVIKLILGEIGVTVISSTEELGDETKPTGRLLHGVMSLLNQFYSEASGEDIRTKMAYKAKTGGTLGIAKLGYLNHAATAEDGHKFNTIITDPDRADHIREAFELYATGRYTEEDIRGILTERGLTTRPTTKRPAKPVSLNKISLLLRDRYYCGYVTFDGLEYKGLHEPLIDEELFDRVQEVRATRYTNNSRRRVYHHPLKGELACHRCGGHLILTQANGNGGGYLYYFCTNRARAKTLCTLPYLRVDGPHGIDKAVITHLGAVAIPDDLRPTIAQRLNEIATTRTPKTEDTRATLTTKLAQLDQEEDRLFQTMGDPDFDQDKAKANMRRVRIEQAATTRKLAQLDTDQLDEETTREVFTTALDLLTHPAQAYEHGTDNTRALIISTIYTKLYIDQDDNDTTTVSNTDETEPFDTIRAVTNTHTTNKIPRQHTKKGATQADDALRVSGSSHYPSVEVPGIEPGSSGASSRLLRAQSAVSLLDPVGHTNKPT</sequence>
<dbReference type="InterPro" id="IPR050639">
    <property type="entry name" value="SSR_resolvase"/>
</dbReference>
<gene>
    <name evidence="8" type="ORF">GCM10009754_73770</name>
</gene>
<keyword evidence="9" id="KW-1185">Reference proteome</keyword>
<accession>A0ABN2SEN7</accession>
<organism evidence="8 9">
    <name type="scientific">Amycolatopsis minnesotensis</name>
    <dbReference type="NCBI Taxonomy" id="337894"/>
    <lineage>
        <taxon>Bacteria</taxon>
        <taxon>Bacillati</taxon>
        <taxon>Actinomycetota</taxon>
        <taxon>Actinomycetes</taxon>
        <taxon>Pseudonocardiales</taxon>
        <taxon>Pseudonocardiaceae</taxon>
        <taxon>Amycolatopsis</taxon>
    </lineage>
</organism>
<dbReference type="EMBL" id="BAAANN010000042">
    <property type="protein sequence ID" value="GAA1985417.1"/>
    <property type="molecule type" value="Genomic_DNA"/>
</dbReference>
<dbReference type="PROSITE" id="PS00397">
    <property type="entry name" value="RECOMBINASES_1"/>
    <property type="match status" value="1"/>
</dbReference>
<reference evidence="8 9" key="1">
    <citation type="journal article" date="2019" name="Int. J. Syst. Evol. Microbiol.">
        <title>The Global Catalogue of Microorganisms (GCM) 10K type strain sequencing project: providing services to taxonomists for standard genome sequencing and annotation.</title>
        <authorList>
            <consortium name="The Broad Institute Genomics Platform"/>
            <consortium name="The Broad Institute Genome Sequencing Center for Infectious Disease"/>
            <person name="Wu L."/>
            <person name="Ma J."/>
        </authorList>
    </citation>
    <scope>NUCLEOTIDE SEQUENCE [LARGE SCALE GENOMIC DNA]</scope>
    <source>
        <strain evidence="8 9">JCM 14545</strain>
    </source>
</reference>
<evidence type="ECO:0000256" key="3">
    <source>
        <dbReference type="ARBA" id="ARBA00023172"/>
    </source>
</evidence>
<dbReference type="InterPro" id="IPR011109">
    <property type="entry name" value="DNA_bind_recombinase_dom"/>
</dbReference>
<dbReference type="Gene3D" id="3.90.1750.20">
    <property type="entry name" value="Putative Large Serine Recombinase, Chain B, Domain 2"/>
    <property type="match status" value="1"/>
</dbReference>
<evidence type="ECO:0000313" key="9">
    <source>
        <dbReference type="Proteomes" id="UP001501116"/>
    </source>
</evidence>
<feature type="domain" description="Recombinase" evidence="7">
    <location>
        <begin position="195"/>
        <end position="314"/>
    </location>
</feature>
<dbReference type="Proteomes" id="UP001501116">
    <property type="component" value="Unassembled WGS sequence"/>
</dbReference>
<dbReference type="SUPFAM" id="SSF53041">
    <property type="entry name" value="Resolvase-like"/>
    <property type="match status" value="1"/>
</dbReference>
<evidence type="ECO:0000313" key="8">
    <source>
        <dbReference type="EMBL" id="GAA1985417.1"/>
    </source>
</evidence>
<feature type="region of interest" description="Disordered" evidence="5">
    <location>
        <begin position="574"/>
        <end position="597"/>
    </location>
</feature>
<dbReference type="Pfam" id="PF07508">
    <property type="entry name" value="Recombinase"/>
    <property type="match status" value="1"/>
</dbReference>
<proteinExistence type="predicted"/>
<keyword evidence="1" id="KW-0229">DNA integration</keyword>